<comment type="caution">
    <text evidence="3">The sequence shown here is derived from an EMBL/GenBank/DDBJ whole genome shotgun (WGS) entry which is preliminary data.</text>
</comment>
<sequence>MEKTEKINQLLTNQFELDLFEASLASLNDKSNKLRYNNFAYSIRELSRHFLYNLAPEDRIKNCNWFKPETPDGKPTRNQRIKYAVQGGIEDAFLDSWGFDVEELKDMIKDVKETINTLSKYTHINPEVFNISDSDVERMSQDVLNSFISLVETIENYREDLKQFLDRHIEEHMISSVVTNFFENVDRLAPHHSLEYSEVSEYHISEINEYEIVVDVFGDLHVILEYGSNKERREGDGLDLPETFPFETKIRYQIDEDFPSTKFKVDDYDVDTSSWYGDDEENYSL</sequence>
<dbReference type="EMBL" id="MVAG01000147">
    <property type="protein sequence ID" value="OVE54768.1"/>
    <property type="molecule type" value="Genomic_DNA"/>
</dbReference>
<accession>A0A202BTE5</accession>
<evidence type="ECO:0000259" key="2">
    <source>
        <dbReference type="Pfam" id="PF18166"/>
    </source>
</evidence>
<dbReference type="InterPro" id="IPR040556">
    <property type="entry name" value="pP_pnuc_1"/>
</dbReference>
<reference evidence="4" key="1">
    <citation type="submission" date="2017-02" db="EMBL/GenBank/DDBJ databases">
        <authorList>
            <person name="Tetz G."/>
            <person name="Tetz V."/>
        </authorList>
    </citation>
    <scope>NUCLEOTIDE SEQUENCE [LARGE SCALE GENOMIC DNA]</scope>
    <source>
        <strain evidence="4">VT16-26</strain>
    </source>
</reference>
<dbReference type="Pfam" id="PF18165">
    <property type="entry name" value="pP_pnuc_1"/>
    <property type="match status" value="1"/>
</dbReference>
<feature type="domain" description="Predicted pPIWI-associating nuclease group 2" evidence="2">
    <location>
        <begin position="154"/>
        <end position="276"/>
    </location>
</feature>
<name>A0A202BTE5_9FLAO</name>
<evidence type="ECO:0000313" key="4">
    <source>
        <dbReference type="Proteomes" id="UP000196355"/>
    </source>
</evidence>
<gene>
    <name evidence="3" type="ORF">B0E34_18280</name>
</gene>
<dbReference type="RefSeq" id="WP_068944876.1">
    <property type="nucleotide sequence ID" value="NZ_MVAG01000147.1"/>
</dbReference>
<dbReference type="AlphaFoldDB" id="A0A202BTE5"/>
<dbReference type="InterPro" id="IPR041584">
    <property type="entry name" value="Put_pPIWI_pnuc_2"/>
</dbReference>
<dbReference type="Pfam" id="PF18166">
    <property type="entry name" value="pP_pnuc_2"/>
    <property type="match status" value="1"/>
</dbReference>
<organism evidence="3 4">
    <name type="scientific">Chryseobacterium mucoviscidosis</name>
    <dbReference type="NCBI Taxonomy" id="1945581"/>
    <lineage>
        <taxon>Bacteria</taxon>
        <taxon>Pseudomonadati</taxon>
        <taxon>Bacteroidota</taxon>
        <taxon>Flavobacteriia</taxon>
        <taxon>Flavobacteriales</taxon>
        <taxon>Weeksellaceae</taxon>
        <taxon>Chryseobacterium group</taxon>
        <taxon>Chryseobacterium</taxon>
    </lineage>
</organism>
<feature type="domain" description="Predicted pPIWI-associating nuclease" evidence="1">
    <location>
        <begin position="9"/>
        <end position="147"/>
    </location>
</feature>
<evidence type="ECO:0000259" key="1">
    <source>
        <dbReference type="Pfam" id="PF18165"/>
    </source>
</evidence>
<keyword evidence="4" id="KW-1185">Reference proteome</keyword>
<protein>
    <submittedName>
        <fullName evidence="3">Uncharacterized protein</fullName>
    </submittedName>
</protein>
<evidence type="ECO:0000313" key="3">
    <source>
        <dbReference type="EMBL" id="OVE54768.1"/>
    </source>
</evidence>
<dbReference type="Proteomes" id="UP000196355">
    <property type="component" value="Unassembled WGS sequence"/>
</dbReference>
<proteinExistence type="predicted"/>